<evidence type="ECO:0000313" key="9">
    <source>
        <dbReference type="EMBL" id="KAF7130579.1"/>
    </source>
</evidence>
<feature type="compositionally biased region" description="Polar residues" evidence="7">
    <location>
        <begin position="302"/>
        <end position="317"/>
    </location>
</feature>
<evidence type="ECO:0000313" key="10">
    <source>
        <dbReference type="Proteomes" id="UP000626092"/>
    </source>
</evidence>
<dbReference type="PROSITE" id="PS00107">
    <property type="entry name" value="PROTEIN_KINASE_ATP"/>
    <property type="match status" value="1"/>
</dbReference>
<feature type="region of interest" description="Disordered" evidence="7">
    <location>
        <begin position="465"/>
        <end position="485"/>
    </location>
</feature>
<organism evidence="9 10">
    <name type="scientific">Rhododendron simsii</name>
    <name type="common">Sims's rhododendron</name>
    <dbReference type="NCBI Taxonomy" id="118357"/>
    <lineage>
        <taxon>Eukaryota</taxon>
        <taxon>Viridiplantae</taxon>
        <taxon>Streptophyta</taxon>
        <taxon>Embryophyta</taxon>
        <taxon>Tracheophyta</taxon>
        <taxon>Spermatophyta</taxon>
        <taxon>Magnoliopsida</taxon>
        <taxon>eudicotyledons</taxon>
        <taxon>Gunneridae</taxon>
        <taxon>Pentapetalae</taxon>
        <taxon>asterids</taxon>
        <taxon>Ericales</taxon>
        <taxon>Ericaceae</taxon>
        <taxon>Ericoideae</taxon>
        <taxon>Rhodoreae</taxon>
        <taxon>Rhododendron</taxon>
    </lineage>
</organism>
<dbReference type="GO" id="GO:0005524">
    <property type="term" value="F:ATP binding"/>
    <property type="evidence" value="ECO:0007669"/>
    <property type="project" value="UniProtKB-UniRule"/>
</dbReference>
<keyword evidence="10" id="KW-1185">Reference proteome</keyword>
<dbReference type="InterPro" id="IPR011009">
    <property type="entry name" value="Kinase-like_dom_sf"/>
</dbReference>
<dbReference type="OrthoDB" id="4062651at2759"/>
<dbReference type="SUPFAM" id="SSF56112">
    <property type="entry name" value="Protein kinase-like (PK-like)"/>
    <property type="match status" value="2"/>
</dbReference>
<feature type="region of interest" description="Disordered" evidence="7">
    <location>
        <begin position="264"/>
        <end position="283"/>
    </location>
</feature>
<evidence type="ECO:0000259" key="8">
    <source>
        <dbReference type="PROSITE" id="PS50011"/>
    </source>
</evidence>
<dbReference type="GO" id="GO:0004674">
    <property type="term" value="F:protein serine/threonine kinase activity"/>
    <property type="evidence" value="ECO:0007669"/>
    <property type="project" value="UniProtKB-KW"/>
</dbReference>
<keyword evidence="5 6" id="KW-0067">ATP-binding</keyword>
<sequence>MSNNFDDELVIGSGGFGNVYKGFIDDGTTIVAIKRLKSKSNQGTNEFWTEIEMLSNLRHTHLVSLTGYCDEGLEMILVYEYMEHGTLADHLYKHCNVGSGTICHLSWEQRMKICIGAGRGLDYLHADFGLCKEGTTSHSHTHVSTDVKGMFGYLDPEYFLTRRLTKKSDVYAFGVVLLEVLCGRPAVDMRLEEEQRSLALWAQQCIKEEKLDQLIDQSLRYQISPKCLQVFGDVANKCLHSRPSGRPTMTDVVASLECMLASPEQPKNACTEEEEKGEEEEEDINEIYDDKNTQENDILPQGTVSSQSTPVQFNDNTQRQKRSKRNLFQRGIELLARGMDIWSMRIPDVEIQTTATNEFISQGLSTEEQEEDEIEGKEEGGADVNVHGDPNQLIYYDDMNVQQTEIFPRGIVASSSTPVQLNDDTQRQKRSRKNLFQRGSVFLARVMGIWSIRIDDVEIRTTAATNESTSQATNTAPSDESNITGNWQVSAGSDTDMPYLDGRILPTPNLRLFSFSELRNATKNFKIDKLLGEGRFGTVYKWLDAKVTSNNGSGIVVAIKRMDIRYEDLNKGHAVTPQHTTVQFQDLGLQLWRVGFPEMLFAKKLAKKTTKKDVESTWGLFWPFLFAGQNVGYWMRMADGGGNGAWFLYRGSGLTANLVSLGNSVVRLSEATQWAESVGISVYWASL</sequence>
<dbReference type="FunFam" id="3.30.200.20:FF:000039">
    <property type="entry name" value="receptor-like protein kinase FERONIA"/>
    <property type="match status" value="1"/>
</dbReference>
<dbReference type="Pfam" id="PF07714">
    <property type="entry name" value="PK_Tyr_Ser-Thr"/>
    <property type="match status" value="2"/>
</dbReference>
<dbReference type="AlphaFoldDB" id="A0A834GBQ2"/>
<evidence type="ECO:0000256" key="5">
    <source>
        <dbReference type="ARBA" id="ARBA00022840"/>
    </source>
</evidence>
<dbReference type="InterPro" id="IPR000719">
    <property type="entry name" value="Prot_kinase_dom"/>
</dbReference>
<name>A0A834GBQ2_RHOSS</name>
<evidence type="ECO:0000256" key="1">
    <source>
        <dbReference type="ARBA" id="ARBA00022527"/>
    </source>
</evidence>
<keyword evidence="4" id="KW-0418">Kinase</keyword>
<dbReference type="EMBL" id="WJXA01000010">
    <property type="protein sequence ID" value="KAF7130579.1"/>
    <property type="molecule type" value="Genomic_DNA"/>
</dbReference>
<feature type="domain" description="Protein kinase" evidence="8">
    <location>
        <begin position="5"/>
        <end position="260"/>
    </location>
</feature>
<dbReference type="InterPro" id="IPR001245">
    <property type="entry name" value="Ser-Thr/Tyr_kinase_cat_dom"/>
</dbReference>
<evidence type="ECO:0000256" key="2">
    <source>
        <dbReference type="ARBA" id="ARBA00022679"/>
    </source>
</evidence>
<dbReference type="PANTHER" id="PTHR47989:SF62">
    <property type="entry name" value="OS05G0423500 PROTEIN"/>
    <property type="match status" value="1"/>
</dbReference>
<comment type="caution">
    <text evidence="9">The sequence shown here is derived from an EMBL/GenBank/DDBJ whole genome shotgun (WGS) entry which is preliminary data.</text>
</comment>
<dbReference type="Gene3D" id="1.10.510.10">
    <property type="entry name" value="Transferase(Phosphotransferase) domain 1"/>
    <property type="match status" value="1"/>
</dbReference>
<dbReference type="Proteomes" id="UP000626092">
    <property type="component" value="Unassembled WGS sequence"/>
</dbReference>
<evidence type="ECO:0000256" key="3">
    <source>
        <dbReference type="ARBA" id="ARBA00022741"/>
    </source>
</evidence>
<proteinExistence type="predicted"/>
<feature type="region of interest" description="Disordered" evidence="7">
    <location>
        <begin position="291"/>
        <end position="325"/>
    </location>
</feature>
<accession>A0A834GBQ2</accession>
<evidence type="ECO:0000256" key="7">
    <source>
        <dbReference type="SAM" id="MobiDB-lite"/>
    </source>
</evidence>
<feature type="compositionally biased region" description="Acidic residues" evidence="7">
    <location>
        <begin position="271"/>
        <end position="283"/>
    </location>
</feature>
<dbReference type="InterPro" id="IPR017441">
    <property type="entry name" value="Protein_kinase_ATP_BS"/>
</dbReference>
<gene>
    <name evidence="9" type="ORF">RHSIM_Rhsim10G0053500</name>
</gene>
<dbReference type="PANTHER" id="PTHR47989">
    <property type="entry name" value="OS01G0750732 PROTEIN"/>
    <property type="match status" value="1"/>
</dbReference>
<keyword evidence="2" id="KW-0808">Transferase</keyword>
<dbReference type="PROSITE" id="PS50011">
    <property type="entry name" value="PROTEIN_KINASE_DOM"/>
    <property type="match status" value="1"/>
</dbReference>
<keyword evidence="3 6" id="KW-0547">Nucleotide-binding</keyword>
<keyword evidence="1" id="KW-0723">Serine/threonine-protein kinase</keyword>
<reference evidence="9" key="1">
    <citation type="submission" date="2019-11" db="EMBL/GenBank/DDBJ databases">
        <authorList>
            <person name="Liu Y."/>
            <person name="Hou J."/>
            <person name="Li T.-Q."/>
            <person name="Guan C.-H."/>
            <person name="Wu X."/>
            <person name="Wu H.-Z."/>
            <person name="Ling F."/>
            <person name="Zhang R."/>
            <person name="Shi X.-G."/>
            <person name="Ren J.-P."/>
            <person name="Chen E.-F."/>
            <person name="Sun J.-M."/>
        </authorList>
    </citation>
    <scope>NUCLEOTIDE SEQUENCE</scope>
    <source>
        <strain evidence="9">Adult_tree_wgs_1</strain>
        <tissue evidence="9">Leaves</tissue>
    </source>
</reference>
<evidence type="ECO:0000256" key="4">
    <source>
        <dbReference type="ARBA" id="ARBA00022777"/>
    </source>
</evidence>
<protein>
    <recommendedName>
        <fullName evidence="8">Protein kinase domain-containing protein</fullName>
    </recommendedName>
</protein>
<dbReference type="Gene3D" id="3.30.200.20">
    <property type="entry name" value="Phosphorylase Kinase, domain 1"/>
    <property type="match status" value="2"/>
</dbReference>
<evidence type="ECO:0000256" key="6">
    <source>
        <dbReference type="PROSITE-ProRule" id="PRU10141"/>
    </source>
</evidence>
<feature type="binding site" evidence="6">
    <location>
        <position position="34"/>
    </location>
    <ligand>
        <name>ATP</name>
        <dbReference type="ChEBI" id="CHEBI:30616"/>
    </ligand>
</feature>